<dbReference type="Pfam" id="PF08381">
    <property type="entry name" value="BRX"/>
    <property type="match status" value="2"/>
</dbReference>
<dbReference type="InterPro" id="IPR051210">
    <property type="entry name" value="Ub_ligase/GEF_domain"/>
</dbReference>
<dbReference type="PROSITE" id="PS51514">
    <property type="entry name" value="BRX"/>
    <property type="match status" value="2"/>
</dbReference>
<dbReference type="InterPro" id="IPR011993">
    <property type="entry name" value="PH-like_dom_sf"/>
</dbReference>
<feature type="region of interest" description="Disordered" evidence="8">
    <location>
        <begin position="734"/>
        <end position="772"/>
    </location>
</feature>
<feature type="compositionally biased region" description="Low complexity" evidence="8">
    <location>
        <begin position="1877"/>
        <end position="1889"/>
    </location>
</feature>
<feature type="compositionally biased region" description="Low complexity" evidence="8">
    <location>
        <begin position="2071"/>
        <end position="2094"/>
    </location>
</feature>
<dbReference type="PROSITE" id="PS50012">
    <property type="entry name" value="RCC1_3"/>
    <property type="match status" value="14"/>
</dbReference>
<dbReference type="PANTHER" id="PTHR22870">
    <property type="entry name" value="REGULATOR OF CHROMOSOME CONDENSATION"/>
    <property type="match status" value="1"/>
</dbReference>
<dbReference type="InterPro" id="IPR058923">
    <property type="entry name" value="RCC1-like_dom"/>
</dbReference>
<dbReference type="SMART" id="SM00064">
    <property type="entry name" value="FYVE"/>
    <property type="match status" value="2"/>
</dbReference>
<feature type="domain" description="BRX" evidence="10">
    <location>
        <begin position="2118"/>
        <end position="2173"/>
    </location>
</feature>
<feature type="region of interest" description="Disordered" evidence="8">
    <location>
        <begin position="2066"/>
        <end position="2122"/>
    </location>
</feature>
<feature type="region of interest" description="Disordered" evidence="8">
    <location>
        <begin position="801"/>
        <end position="834"/>
    </location>
</feature>
<dbReference type="CDD" id="cd00065">
    <property type="entry name" value="FYVE_like_SF"/>
    <property type="match status" value="2"/>
</dbReference>
<feature type="compositionally biased region" description="Basic and acidic residues" evidence="8">
    <location>
        <begin position="139"/>
        <end position="148"/>
    </location>
</feature>
<feature type="compositionally biased region" description="Basic and acidic residues" evidence="8">
    <location>
        <begin position="2108"/>
        <end position="2122"/>
    </location>
</feature>
<evidence type="ECO:0000259" key="10">
    <source>
        <dbReference type="PROSITE" id="PS51514"/>
    </source>
</evidence>
<feature type="repeat" description="RCC1" evidence="6">
    <location>
        <begin position="1631"/>
        <end position="1682"/>
    </location>
</feature>
<dbReference type="InterPro" id="IPR013083">
    <property type="entry name" value="Znf_RING/FYVE/PHD"/>
</dbReference>
<evidence type="ECO:0000256" key="2">
    <source>
        <dbReference type="ARBA" id="ARBA00022737"/>
    </source>
</evidence>
<keyword evidence="1" id="KW-0479">Metal-binding</keyword>
<dbReference type="CDD" id="cd13365">
    <property type="entry name" value="PH_PLC_plant-like"/>
    <property type="match status" value="1"/>
</dbReference>
<feature type="compositionally biased region" description="Basic and acidic residues" evidence="8">
    <location>
        <begin position="1199"/>
        <end position="1208"/>
    </location>
</feature>
<feature type="compositionally biased region" description="Polar residues" evidence="8">
    <location>
        <begin position="115"/>
        <end position="138"/>
    </location>
</feature>
<evidence type="ECO:0008006" key="12">
    <source>
        <dbReference type="Google" id="ProtNLM"/>
    </source>
</evidence>
<evidence type="ECO:0000256" key="1">
    <source>
        <dbReference type="ARBA" id="ARBA00022723"/>
    </source>
</evidence>
<dbReference type="SUPFAM" id="SSF57903">
    <property type="entry name" value="FYVE/PHD zinc finger"/>
    <property type="match status" value="2"/>
</dbReference>
<feature type="domain" description="FYVE-type" evidence="9">
    <location>
        <begin position="627"/>
        <end position="689"/>
    </location>
</feature>
<dbReference type="Gene3D" id="2.130.10.30">
    <property type="entry name" value="Regulator of chromosome condensation 1/beta-lactamase-inhibitor protein II"/>
    <property type="match status" value="6"/>
</dbReference>
<dbReference type="InterPro" id="IPR009091">
    <property type="entry name" value="RCC1/BLIP-II"/>
</dbReference>
<feature type="repeat" description="RCC1" evidence="6">
    <location>
        <begin position="1464"/>
        <end position="1515"/>
    </location>
</feature>
<feature type="repeat" description="RCC1" evidence="6">
    <location>
        <begin position="235"/>
        <end position="296"/>
    </location>
</feature>
<proteinExistence type="predicted"/>
<dbReference type="PRINTS" id="PR00633">
    <property type="entry name" value="RCCNDNSATION"/>
</dbReference>
<evidence type="ECO:0000256" key="8">
    <source>
        <dbReference type="SAM" id="MobiDB-lite"/>
    </source>
</evidence>
<dbReference type="PROSITE" id="PS00626">
    <property type="entry name" value="RCC1_2"/>
    <property type="match status" value="6"/>
</dbReference>
<feature type="repeat" description="RCC1" evidence="6">
    <location>
        <begin position="1528"/>
        <end position="1578"/>
    </location>
</feature>
<feature type="compositionally biased region" description="Low complexity" evidence="8">
    <location>
        <begin position="1011"/>
        <end position="1034"/>
    </location>
</feature>
<feature type="compositionally biased region" description="Low complexity" evidence="8">
    <location>
        <begin position="1861"/>
        <end position="1870"/>
    </location>
</feature>
<feature type="repeat" description="RCC1" evidence="6">
    <location>
        <begin position="1357"/>
        <end position="1408"/>
    </location>
</feature>
<feature type="repeat" description="RCC1" evidence="6">
    <location>
        <begin position="349"/>
        <end position="403"/>
    </location>
</feature>
<dbReference type="InterPro" id="IPR000408">
    <property type="entry name" value="Reg_chr_condens"/>
</dbReference>
<feature type="coiled-coil region" evidence="7">
    <location>
        <begin position="1939"/>
        <end position="1994"/>
    </location>
</feature>
<dbReference type="SUPFAM" id="SSF50729">
    <property type="entry name" value="PH domain-like"/>
    <property type="match status" value="1"/>
</dbReference>
<dbReference type="InterPro" id="IPR011011">
    <property type="entry name" value="Znf_FYVE_PHD"/>
</dbReference>
<feature type="repeat" description="RCC1" evidence="6">
    <location>
        <begin position="571"/>
        <end position="622"/>
    </location>
</feature>
<dbReference type="FunFam" id="2.130.10.30:FF:000028">
    <property type="entry name" value="PH, RCC1 and FYVE domains-containing protein 1"/>
    <property type="match status" value="2"/>
</dbReference>
<evidence type="ECO:0000256" key="3">
    <source>
        <dbReference type="ARBA" id="ARBA00022771"/>
    </source>
</evidence>
<dbReference type="Pfam" id="PF01363">
    <property type="entry name" value="FYVE"/>
    <property type="match status" value="2"/>
</dbReference>
<feature type="region of interest" description="Disordered" evidence="8">
    <location>
        <begin position="1861"/>
        <end position="1894"/>
    </location>
</feature>
<feature type="region of interest" description="Disordered" evidence="8">
    <location>
        <begin position="1794"/>
        <end position="1832"/>
    </location>
</feature>
<dbReference type="InterPro" id="IPR013591">
    <property type="entry name" value="Brevis_radix_dom"/>
</dbReference>
<feature type="coiled-coil region" evidence="7">
    <location>
        <begin position="879"/>
        <end position="934"/>
    </location>
</feature>
<evidence type="ECO:0000259" key="9">
    <source>
        <dbReference type="PROSITE" id="PS50178"/>
    </source>
</evidence>
<feature type="repeat" description="RCC1" evidence="6">
    <location>
        <begin position="468"/>
        <end position="518"/>
    </location>
</feature>
<evidence type="ECO:0000256" key="6">
    <source>
        <dbReference type="PROSITE-ProRule" id="PRU00235"/>
    </source>
</evidence>
<feature type="region of interest" description="Disordered" evidence="8">
    <location>
        <begin position="1006"/>
        <end position="1060"/>
    </location>
</feature>
<feature type="repeat" description="RCC1" evidence="6">
    <location>
        <begin position="404"/>
        <end position="455"/>
    </location>
</feature>
<feature type="repeat" description="RCC1" evidence="6">
    <location>
        <begin position="1409"/>
        <end position="1463"/>
    </location>
</feature>
<feature type="compositionally biased region" description="Low complexity" evidence="8">
    <location>
        <begin position="801"/>
        <end position="810"/>
    </location>
</feature>
<gene>
    <name evidence="11" type="ORF">FSB_LOCUS16245</name>
</gene>
<dbReference type="FunFam" id="3.30.40.10:FF:000619">
    <property type="entry name" value="Putative E3 ubiquitin-protein ligase HERC1"/>
    <property type="match status" value="2"/>
</dbReference>
<accession>A0A2N9FMH7</accession>
<dbReference type="Gene3D" id="2.30.29.30">
    <property type="entry name" value="Pleckstrin-homology domain (PH domain)/Phosphotyrosine-binding domain (PTB)"/>
    <property type="match status" value="1"/>
</dbReference>
<dbReference type="PANTHER" id="PTHR22870:SF437">
    <property type="entry name" value="REGULATOR OF CHROMOSOME CONDENSATION (RCC1) FAMILY WITH FYVE ZINC FINGER DOMAIN-CONTAINING PROTEIN"/>
    <property type="match status" value="1"/>
</dbReference>
<name>A0A2N9FMH7_FAGSY</name>
<protein>
    <recommendedName>
        <fullName evidence="12">FYVE-type domain-containing protein</fullName>
    </recommendedName>
</protein>
<feature type="repeat" description="RCC1" evidence="6">
    <location>
        <begin position="519"/>
        <end position="570"/>
    </location>
</feature>
<reference evidence="11" key="1">
    <citation type="submission" date="2018-02" db="EMBL/GenBank/DDBJ databases">
        <authorList>
            <person name="Cohen D.B."/>
            <person name="Kent A.D."/>
        </authorList>
    </citation>
    <scope>NUCLEOTIDE SEQUENCE</scope>
</reference>
<dbReference type="InterPro" id="IPR000306">
    <property type="entry name" value="Znf_FYVE"/>
</dbReference>
<organism evidence="11">
    <name type="scientific">Fagus sylvatica</name>
    <name type="common">Beechnut</name>
    <dbReference type="NCBI Taxonomy" id="28930"/>
    <lineage>
        <taxon>Eukaryota</taxon>
        <taxon>Viridiplantae</taxon>
        <taxon>Streptophyta</taxon>
        <taxon>Embryophyta</taxon>
        <taxon>Tracheophyta</taxon>
        <taxon>Spermatophyta</taxon>
        <taxon>Magnoliopsida</taxon>
        <taxon>eudicotyledons</taxon>
        <taxon>Gunneridae</taxon>
        <taxon>Pentapetalae</taxon>
        <taxon>rosids</taxon>
        <taxon>fabids</taxon>
        <taxon>Fagales</taxon>
        <taxon>Fagaceae</taxon>
        <taxon>Fagus</taxon>
    </lineage>
</organism>
<dbReference type="EMBL" id="OIVN01000990">
    <property type="protein sequence ID" value="SPC88363.1"/>
    <property type="molecule type" value="Genomic_DNA"/>
</dbReference>
<dbReference type="Pfam" id="PF16627">
    <property type="entry name" value="BRX_assoc"/>
    <property type="match status" value="2"/>
</dbReference>
<feature type="compositionally biased region" description="Low complexity" evidence="8">
    <location>
        <begin position="817"/>
        <end position="829"/>
    </location>
</feature>
<dbReference type="Pfam" id="PF25390">
    <property type="entry name" value="WD40_RLD"/>
    <property type="match status" value="2"/>
</dbReference>
<dbReference type="Gene3D" id="3.30.40.10">
    <property type="entry name" value="Zinc/RING finger domain, C3HC4 (zinc finger)"/>
    <property type="match status" value="2"/>
</dbReference>
<keyword evidence="4" id="KW-0862">Zinc</keyword>
<dbReference type="GO" id="GO:0008270">
    <property type="term" value="F:zinc ion binding"/>
    <property type="evidence" value="ECO:0007669"/>
    <property type="project" value="UniProtKB-KW"/>
</dbReference>
<feature type="repeat" description="RCC1" evidence="6">
    <location>
        <begin position="1295"/>
        <end position="1356"/>
    </location>
</feature>
<evidence type="ECO:0000256" key="7">
    <source>
        <dbReference type="SAM" id="Coils"/>
    </source>
</evidence>
<evidence type="ECO:0000256" key="4">
    <source>
        <dbReference type="ARBA" id="ARBA00022833"/>
    </source>
</evidence>
<dbReference type="InterPro" id="IPR017455">
    <property type="entry name" value="Znf_FYVE-rel"/>
</dbReference>
<evidence type="ECO:0000256" key="5">
    <source>
        <dbReference type="PROSITE-ProRule" id="PRU00091"/>
    </source>
</evidence>
<dbReference type="SUPFAM" id="SSF50985">
    <property type="entry name" value="RCC1/BLIP-II"/>
    <property type="match status" value="2"/>
</dbReference>
<keyword evidence="3 5" id="KW-0863">Zinc-finger</keyword>
<evidence type="ECO:0000313" key="11">
    <source>
        <dbReference type="EMBL" id="SPC88363.1"/>
    </source>
</evidence>
<keyword evidence="7" id="KW-0175">Coiled coil</keyword>
<feature type="compositionally biased region" description="Polar residues" evidence="8">
    <location>
        <begin position="1175"/>
        <end position="1198"/>
    </location>
</feature>
<keyword evidence="2" id="KW-0677">Repeat</keyword>
<feature type="domain" description="BRX" evidence="10">
    <location>
        <begin position="1058"/>
        <end position="1126"/>
    </location>
</feature>
<feature type="repeat" description="RCC1" evidence="6">
    <location>
        <begin position="1579"/>
        <end position="1630"/>
    </location>
</feature>
<feature type="repeat" description="RCC1" evidence="6">
    <location>
        <begin position="297"/>
        <end position="348"/>
    </location>
</feature>
<feature type="compositionally biased region" description="Basic and acidic residues" evidence="8">
    <location>
        <begin position="1048"/>
        <end position="1060"/>
    </location>
</feature>
<dbReference type="PROSITE" id="PS50178">
    <property type="entry name" value="ZF_FYVE"/>
    <property type="match status" value="2"/>
</dbReference>
<sequence length="2191" mass="237732">MASDLSRTGPVERDIEQAITSLKKGACLLKYGRRGKPKFCPFRLSNDESVLIWLSEKEEKHLKLSNVSKIISGQRTICKDKDEAEVWFSGLKALISRSHHRKWRTESRSDGIPSEANSPRTYTRRSSPLNSPFGSNESLQKDSGDHLRLHSPYESPPKNGLDKALSDVILYAVPPKGFFPSESASASVHSLSSGGSDSVHGHMKAMAMDAFRVSLSSAVSSSSQGSGHDDGDALGDVFLWGEGTGDGVLGSGIHRVGSCFAAKMDSLLPKALESAIVLDVQNIACGGRHAALVTKQGEIFSWGEESGGRLGHGVDSDVLHPKLIDALSSTNIELVACGEYHTCAVTLSGDLHTWGDGTYNFGLLGHGNEVSHWVPKRVTGPLEGIHVSSISCGPWHTAVVTSAGQLFTFGDGTFGVLGHGDRKSVSIPREVESLKGLRTVRAACGVWHTAAVVEVMVGNSSSSNCSSGKLFTWGDGDKGRLGHGDKEAKLVPTCVALVDPNFCQVACGHSLTVALTNSGHVYTMGSAVYGQLGNPQSDGKLPTRVEGKLSKNFVEEIACGAYHVAVLTSRTEVYTWGKGANGRLGHGDTDDRNSPTLVDALRDKQVKSIACGTNFTAAICLHKWVSGVDQSMCSGCRLPFNFKRKRHNCYNCGLVFCHSCSSKKSLKASMAPNPNKPYRVCDNCFNKLRKAIESDGSSHSSMSRRGSINQGSLEFIEKDEKLDTKSRAQFARFSSMESLKQAESRSSKKNKKLEFNSSRVSPVPNGGSQWGPLNISKSFNPVFGSSKKFFSASVPGSRIVSRATSPISRRPSPPRSTTPTPTLGGLTSPKFVGDDTKRMNDSLSQEVINLRAQDNPRLHHVEQLDDLDSPPSRKFQKKVETLTRKAQLQEIELERTTKQLKEAIAIAGEETERCKAAKEVIRSLTAQNVELEVATPPCSRYKYNIFLVNEVKVMVYFCLLKDMAERLPVGAVRNIKSPSLSSFGSSPASNEVSNASIDRMNGQAVFQDQDSNGSNNQLLSNGSTTNSNRNSGHNKQAHLDATTRNGGRTKESESLLDNERVEQDEPGVYITLTSLPGGVKDLKRVRFRMPSVILTPLYEQSLQLLMDESVLIWLSEKEEKHLKLSNVSKIISGQRTICKDKDEAEVWFSGLKALISRSHHRKWRTESRSDGIPSEANSPRTYTRRSSPLNSPFGSNESLQKDSGDHLRLHSPYESPPKNGLDKALSDVILYAVPPKGFFPSESASASVHSLSSGGSDSVHGHMKAMAMDAFRVSLSSAVSSSSQGSGHDDGDALGDVFLWGEGTGDGVLGSGIHRVGSCFAAKMDSLLPKALESAIVLDVQNIACGGRHAALVTKQGEIFSWGEESGGRLGHGVDSDVLHPKLIDALSSTNIELVACGEYHTCAVTLSGDLHTWGDGTYNFGLLGHGNEVSHWVPKRVTGPLEGIHVSSISCGPWHTAVVTSAGQLFTFGDGTFGVLGHGDRKSVSIPREVESLKGLRTVRAACGVWHTAAVVEVMVGNSSSSNCSSGKLFTWGDGDKGRLGHGDKEAKLVPTCVALVDPNFCQVACGHSLTVALTNSGHVYTMGSAVYGQLGNPQSDGKLPTRVEGKLSKNFVEEIACGAYHVAVLTSRTEVYTWGKGANGRLGHGDTDDRNSPTLVDALRDKQVKSIACGTNFTAAICLHKWVSGVDQSMCSGCRLPFNFKRKRHNCYNCGLVFCHSCSSKKSLKASMAPNPNKPYRVCDNCFNKLRKAIESDGSSHSSMSRRGSINQGSLEFIEKDEKLDTKSRAQFARFSSMESLKQAESRSSKKNKKLEFNSSRVSPVPNGGSQWGPLNISKSFNPVFGSSKKFFSASVPGSRIVSRATSPISRRPSPPRSTTPTPTLGGLTSPKFVGDDTKRMNDSLSQEVINLRAQDNPRLHHVEQLDDLDSPPSRKFQKKVETLTRKAQLQEIELERTTKQLKEAIAIAGEETERCKAAKEVIRSLTAQNVELEVATPPCSRYKYNIFLVNEVKVMVYFCLLKDMAERLPVGAVRNIKSPSLSSFGSSPASNEVSNASIDRMNGQAVFQDQDSNGSNNQLLSNGSTTNSNRNSGHNKQAHLDATTRNGGRTKESESLLDNERVEQDEPGVYITLTSLPGGVKDLKRVRFSRKRFSEKQAEQWWAENRARVYERYNVRMNDKSNVGVGSEDLSH</sequence>
<dbReference type="FunFam" id="2.130.10.30:FF:000031">
    <property type="entry name" value="PH, RCC1 and FYVE domains-containing protein 1"/>
    <property type="match status" value="2"/>
</dbReference>
<feature type="region of interest" description="Disordered" evidence="8">
    <location>
        <begin position="102"/>
        <end position="158"/>
    </location>
</feature>
<feature type="domain" description="FYVE-type" evidence="9">
    <location>
        <begin position="1687"/>
        <end position="1749"/>
    </location>
</feature>
<feature type="region of interest" description="Disordered" evidence="8">
    <location>
        <begin position="1164"/>
        <end position="1218"/>
    </location>
</feature>